<feature type="binding site" evidence="9">
    <location>
        <position position="221"/>
    </location>
    <ligand>
        <name>phosphate</name>
        <dbReference type="ChEBI" id="CHEBI:43474"/>
    </ligand>
</feature>
<evidence type="ECO:0000256" key="5">
    <source>
        <dbReference type="ARBA" id="ARBA00022676"/>
    </source>
</evidence>
<evidence type="ECO:0000256" key="9">
    <source>
        <dbReference type="PIRSR" id="PIRSR000477-2"/>
    </source>
</evidence>
<dbReference type="EMBL" id="ML003929">
    <property type="protein sequence ID" value="RKP33399.1"/>
    <property type="molecule type" value="Genomic_DNA"/>
</dbReference>
<dbReference type="UniPathway" id="UPA00606"/>
<feature type="binding site" evidence="9">
    <location>
        <position position="116"/>
    </location>
    <ligand>
        <name>phosphate</name>
        <dbReference type="ChEBI" id="CHEBI:43474"/>
    </ligand>
</feature>
<dbReference type="GO" id="GO:0005737">
    <property type="term" value="C:cytoplasm"/>
    <property type="evidence" value="ECO:0007669"/>
    <property type="project" value="TreeGrafter"/>
</dbReference>
<dbReference type="InterPro" id="IPR018099">
    <property type="entry name" value="Purine_phosphorylase-2_CS"/>
</dbReference>
<dbReference type="PIRSF" id="PIRSF000477">
    <property type="entry name" value="PurNPase"/>
    <property type="match status" value="1"/>
</dbReference>
<dbReference type="NCBIfam" id="NF006054">
    <property type="entry name" value="PRK08202.1"/>
    <property type="match status" value="1"/>
</dbReference>
<evidence type="ECO:0000313" key="12">
    <source>
        <dbReference type="Proteomes" id="UP000268162"/>
    </source>
</evidence>
<dbReference type="NCBIfam" id="TIGR01697">
    <property type="entry name" value="PNPH-PUNA-XAPA"/>
    <property type="match status" value="1"/>
</dbReference>
<dbReference type="InterPro" id="IPR011268">
    <property type="entry name" value="Purine_phosphorylase"/>
</dbReference>
<proteinExistence type="inferred from homology"/>
<feature type="binding site" evidence="9">
    <location>
        <position position="33"/>
    </location>
    <ligand>
        <name>phosphate</name>
        <dbReference type="ChEBI" id="CHEBI:43474"/>
    </ligand>
</feature>
<comment type="catalytic activity">
    <reaction evidence="1">
        <text>a purine D-ribonucleoside + phosphate = a purine nucleobase + alpha-D-ribose 1-phosphate</text>
        <dbReference type="Rhea" id="RHEA:19805"/>
        <dbReference type="ChEBI" id="CHEBI:26386"/>
        <dbReference type="ChEBI" id="CHEBI:43474"/>
        <dbReference type="ChEBI" id="CHEBI:57720"/>
        <dbReference type="ChEBI" id="CHEBI:142355"/>
        <dbReference type="EC" id="2.4.2.1"/>
    </reaction>
</comment>
<evidence type="ECO:0000256" key="7">
    <source>
        <dbReference type="ARBA" id="ARBA00058131"/>
    </source>
</evidence>
<evidence type="ECO:0000256" key="6">
    <source>
        <dbReference type="ARBA" id="ARBA00022679"/>
    </source>
</evidence>
<dbReference type="FunFam" id="3.40.50.1580:FF:000004">
    <property type="entry name" value="Purine nucleoside phosphorylase"/>
    <property type="match status" value="1"/>
</dbReference>
<keyword evidence="12" id="KW-1185">Reference proteome</keyword>
<comment type="pathway">
    <text evidence="2 8">Purine metabolism; purine nucleoside salvage.</text>
</comment>
<evidence type="ECO:0000259" key="10">
    <source>
        <dbReference type="Pfam" id="PF01048"/>
    </source>
</evidence>
<feature type="binding site" evidence="9">
    <location>
        <position position="202"/>
    </location>
    <ligand>
        <name>a purine D-ribonucleoside</name>
        <dbReference type="ChEBI" id="CHEBI:142355"/>
    </ligand>
</feature>
<name>A0A4V1J3V7_9FUNG</name>
<feature type="binding site" evidence="9">
    <location>
        <begin position="84"/>
        <end position="86"/>
    </location>
    <ligand>
        <name>phosphate</name>
        <dbReference type="ChEBI" id="CHEBI:43474"/>
    </ligand>
</feature>
<dbReference type="STRING" id="215637.A0A4V1J3V7"/>
<organism evidence="11 12">
    <name type="scientific">Dimargaris cristalligena</name>
    <dbReference type="NCBI Taxonomy" id="215637"/>
    <lineage>
        <taxon>Eukaryota</taxon>
        <taxon>Fungi</taxon>
        <taxon>Fungi incertae sedis</taxon>
        <taxon>Zoopagomycota</taxon>
        <taxon>Kickxellomycotina</taxon>
        <taxon>Dimargaritomycetes</taxon>
        <taxon>Dimargaritales</taxon>
        <taxon>Dimargaritaceae</taxon>
        <taxon>Dimargaris</taxon>
    </lineage>
</organism>
<evidence type="ECO:0000256" key="1">
    <source>
        <dbReference type="ARBA" id="ARBA00000755"/>
    </source>
</evidence>
<dbReference type="PANTHER" id="PTHR11904:SF9">
    <property type="entry name" value="PURINE NUCLEOSIDE PHOSPHORYLASE-RELATED"/>
    <property type="match status" value="1"/>
</dbReference>
<feature type="binding site" evidence="9">
    <location>
        <position position="64"/>
    </location>
    <ligand>
        <name>phosphate</name>
        <dbReference type="ChEBI" id="CHEBI:43474"/>
    </ligand>
</feature>
<dbReference type="EC" id="2.4.2.1" evidence="8"/>
<dbReference type="CDD" id="cd09009">
    <property type="entry name" value="PNP-EcPNPII_like"/>
    <property type="match status" value="1"/>
</dbReference>
<gene>
    <name evidence="11" type="ORF">BJ085DRAFT_15268</name>
</gene>
<dbReference type="SUPFAM" id="SSF53167">
    <property type="entry name" value="Purine and uridine phosphorylases"/>
    <property type="match status" value="1"/>
</dbReference>
<reference evidence="12" key="1">
    <citation type="journal article" date="2018" name="Nat. Microbiol.">
        <title>Leveraging single-cell genomics to expand the fungal tree of life.</title>
        <authorList>
            <person name="Ahrendt S.R."/>
            <person name="Quandt C.A."/>
            <person name="Ciobanu D."/>
            <person name="Clum A."/>
            <person name="Salamov A."/>
            <person name="Andreopoulos B."/>
            <person name="Cheng J.F."/>
            <person name="Woyke T."/>
            <person name="Pelin A."/>
            <person name="Henrissat B."/>
            <person name="Reynolds N.K."/>
            <person name="Benny G.L."/>
            <person name="Smith M.E."/>
            <person name="James T.Y."/>
            <person name="Grigoriev I.V."/>
        </authorList>
    </citation>
    <scope>NUCLEOTIDE SEQUENCE [LARGE SCALE GENOMIC DNA]</scope>
    <source>
        <strain evidence="12">RSA 468</strain>
    </source>
</reference>
<comment type="subunit">
    <text evidence="4">Homotrimer.</text>
</comment>
<dbReference type="AlphaFoldDB" id="A0A4V1J3V7"/>
<dbReference type="NCBIfam" id="TIGR01700">
    <property type="entry name" value="PNPH"/>
    <property type="match status" value="1"/>
</dbReference>
<dbReference type="Pfam" id="PF01048">
    <property type="entry name" value="PNP_UDP_1"/>
    <property type="match status" value="1"/>
</dbReference>
<dbReference type="PANTHER" id="PTHR11904">
    <property type="entry name" value="METHYLTHIOADENOSINE/PURINE NUCLEOSIDE PHOSPHORYLASE"/>
    <property type="match status" value="1"/>
</dbReference>
<dbReference type="Gene3D" id="3.40.50.1580">
    <property type="entry name" value="Nucleoside phosphorylase domain"/>
    <property type="match status" value="1"/>
</dbReference>
<dbReference type="InterPro" id="IPR011270">
    <property type="entry name" value="Pur_Nuc_Pase_Ino/Guo-sp"/>
</dbReference>
<feature type="binding site" evidence="9">
    <location>
        <position position="244"/>
    </location>
    <ligand>
        <name>a purine D-ribonucleoside</name>
        <dbReference type="ChEBI" id="CHEBI:142355"/>
    </ligand>
</feature>
<feature type="domain" description="Nucleoside phosphorylase" evidence="10">
    <location>
        <begin position="26"/>
        <end position="255"/>
    </location>
</feature>
<dbReference type="GO" id="GO:0004731">
    <property type="term" value="F:purine-nucleoside phosphorylase activity"/>
    <property type="evidence" value="ECO:0007669"/>
    <property type="project" value="UniProtKB-EC"/>
</dbReference>
<dbReference type="InterPro" id="IPR000845">
    <property type="entry name" value="Nucleoside_phosphorylase_d"/>
</dbReference>
<dbReference type="GO" id="GO:0009116">
    <property type="term" value="P:nucleoside metabolic process"/>
    <property type="evidence" value="ECO:0007669"/>
    <property type="project" value="InterPro"/>
</dbReference>
<evidence type="ECO:0000256" key="3">
    <source>
        <dbReference type="ARBA" id="ARBA00006751"/>
    </source>
</evidence>
<evidence type="ECO:0000256" key="8">
    <source>
        <dbReference type="PIRNR" id="PIRNR000477"/>
    </source>
</evidence>
<dbReference type="PROSITE" id="PS01240">
    <property type="entry name" value="PNP_MTAP_2"/>
    <property type="match status" value="1"/>
</dbReference>
<keyword evidence="6 8" id="KW-0808">Transferase</keyword>
<protein>
    <recommendedName>
        <fullName evidence="8">Purine nucleoside phosphorylase</fullName>
        <ecNumber evidence="8">2.4.2.1</ecNumber>
    </recommendedName>
    <alternativeName>
        <fullName evidence="8">Inosine-guanosine phosphorylase</fullName>
    </alternativeName>
</protein>
<dbReference type="Proteomes" id="UP000268162">
    <property type="component" value="Unassembled WGS sequence"/>
</dbReference>
<comment type="function">
    <text evidence="7">The purine nucleoside phosphorylases catalyze the phosphorolytic breakdown of the N-glycosidic bond in the beta-(deoxy)ribonucleoside molecules, with the formation of the corresponding free purine bases and pentose-1-phosphate. Cleaves guanosine and inosine.</text>
</comment>
<evidence type="ECO:0000256" key="2">
    <source>
        <dbReference type="ARBA" id="ARBA00005058"/>
    </source>
</evidence>
<evidence type="ECO:0000313" key="11">
    <source>
        <dbReference type="EMBL" id="RKP33399.1"/>
    </source>
</evidence>
<sequence>MVSNGATVQDAVQFILSTLPVHATPKVGVVCGSGLGGLGAQLTDTTTYDYHTIPGFPVSTVSGHAGKLVFGEYGGQRVVCMVGRFHYYEGHEVAHTAFPIRVMKLLGVETLLVTNAAGGLNPKWRVGDFALVYDHMALPSLAGLNALRGKNEADFGPRFPGMTNAYPVELRRLAVDAAADIGLPREWLREGIYCYVGGPSYETPAEARALRVLGGDIVGMSTVPEVVVANHCGMRVLAISLVTNRVRTSHGELALAASEEITVADTSADVHVDAPTHEEVLATAEARAKELERWVKRIMEKL</sequence>
<keyword evidence="5 8" id="KW-0328">Glycosyltransferase</keyword>
<comment type="similarity">
    <text evidence="3 8">Belongs to the PNP/MTAP phosphorylase family.</text>
</comment>
<evidence type="ECO:0000256" key="4">
    <source>
        <dbReference type="ARBA" id="ARBA00011233"/>
    </source>
</evidence>
<dbReference type="InterPro" id="IPR035994">
    <property type="entry name" value="Nucleoside_phosphorylase_sf"/>
</dbReference>
<accession>A0A4V1J3V7</accession>